<sequence>MTFYTRRAIKDILDNRFLNAVTIITIALSVLIVSSFGLFFLNAQDMFNAWKKGVRIMVYLSPGTSEAQRLDTRYRLQTIAGIQHIRFISKEDALELMKARMKRQTSLLDNLRDNPLPDAFEVTMVTESNSPEKIEFLAQRIEGLDSVSEVEYGQQWIERFANFFNLFKLAGYGMGALFFMATVFISANTIRLVLYSRREEIHIMRLVGATDNFIRFPFYLEGLIQGFSGGLIGLGVLYATFSAIGSQFEQTLQAEMVAVRFFSPGICAAIVGCGMVTGLLGCFFSLKQFMKE</sequence>
<dbReference type="PANTHER" id="PTHR47755:SF1">
    <property type="entry name" value="CELL DIVISION PROTEIN FTSX"/>
    <property type="match status" value="1"/>
</dbReference>
<keyword evidence="9 13" id="KW-1133">Transmembrane helix</keyword>
<dbReference type="GO" id="GO:0051301">
    <property type="term" value="P:cell division"/>
    <property type="evidence" value="ECO:0007669"/>
    <property type="project" value="UniProtKB-KW"/>
</dbReference>
<dbReference type="Proteomes" id="UP000427906">
    <property type="component" value="Chromosome"/>
</dbReference>
<dbReference type="Gene3D" id="3.30.70.3040">
    <property type="match status" value="1"/>
</dbReference>
<proteinExistence type="inferred from homology"/>
<evidence type="ECO:0000259" key="15">
    <source>
        <dbReference type="Pfam" id="PF18075"/>
    </source>
</evidence>
<name>A0A5K7YQU6_9BACT</name>
<organism evidence="16 17">
    <name type="scientific">Desulfosarcina alkanivorans</name>
    <dbReference type="NCBI Taxonomy" id="571177"/>
    <lineage>
        <taxon>Bacteria</taxon>
        <taxon>Pseudomonadati</taxon>
        <taxon>Thermodesulfobacteriota</taxon>
        <taxon>Desulfobacteria</taxon>
        <taxon>Desulfobacterales</taxon>
        <taxon>Desulfosarcinaceae</taxon>
        <taxon>Desulfosarcina</taxon>
    </lineage>
</organism>
<keyword evidence="7 12" id="KW-0132">Cell division</keyword>
<feature type="domain" description="FtsX extracellular" evidence="15">
    <location>
        <begin position="54"/>
        <end position="150"/>
    </location>
</feature>
<keyword evidence="5 12" id="KW-1003">Cell membrane</keyword>
<evidence type="ECO:0000256" key="13">
    <source>
        <dbReference type="SAM" id="Phobius"/>
    </source>
</evidence>
<dbReference type="Pfam" id="PF02687">
    <property type="entry name" value="FtsX"/>
    <property type="match status" value="1"/>
</dbReference>
<dbReference type="Pfam" id="PF18075">
    <property type="entry name" value="FtsX_ECD"/>
    <property type="match status" value="1"/>
</dbReference>
<feature type="transmembrane region" description="Helical" evidence="13">
    <location>
        <begin position="169"/>
        <end position="195"/>
    </location>
</feature>
<dbReference type="InterPro" id="IPR047590">
    <property type="entry name" value="FtsX_proteobact-type"/>
</dbReference>
<dbReference type="NCBIfam" id="TIGR00439">
    <property type="entry name" value="FtsX_Gneg"/>
    <property type="match status" value="1"/>
</dbReference>
<protein>
    <recommendedName>
        <fullName evidence="4 12">Cell division protein FtsX</fullName>
    </recommendedName>
</protein>
<keyword evidence="6" id="KW-0997">Cell inner membrane</keyword>
<reference evidence="16 17" key="1">
    <citation type="submission" date="2019-11" db="EMBL/GenBank/DDBJ databases">
        <title>Comparative genomics of hydrocarbon-degrading Desulfosarcina strains.</title>
        <authorList>
            <person name="Watanabe M."/>
            <person name="Kojima H."/>
            <person name="Fukui M."/>
        </authorList>
    </citation>
    <scope>NUCLEOTIDE SEQUENCE [LARGE SCALE GENOMIC DNA]</scope>
    <source>
        <strain evidence="16 17">PL12</strain>
    </source>
</reference>
<evidence type="ECO:0000256" key="11">
    <source>
        <dbReference type="ARBA" id="ARBA00023306"/>
    </source>
</evidence>
<evidence type="ECO:0000256" key="8">
    <source>
        <dbReference type="ARBA" id="ARBA00022692"/>
    </source>
</evidence>
<comment type="subunit">
    <text evidence="3">Forms a membrane-associated complex with FtsE.</text>
</comment>
<dbReference type="InterPro" id="IPR004513">
    <property type="entry name" value="FtsX"/>
</dbReference>
<evidence type="ECO:0000256" key="2">
    <source>
        <dbReference type="ARBA" id="ARBA00007379"/>
    </source>
</evidence>
<evidence type="ECO:0000256" key="10">
    <source>
        <dbReference type="ARBA" id="ARBA00023136"/>
    </source>
</evidence>
<dbReference type="KEGG" id="dalk:DSCA_41990"/>
<evidence type="ECO:0000256" key="12">
    <source>
        <dbReference type="PIRNR" id="PIRNR003097"/>
    </source>
</evidence>
<evidence type="ECO:0000259" key="14">
    <source>
        <dbReference type="Pfam" id="PF02687"/>
    </source>
</evidence>
<evidence type="ECO:0000256" key="7">
    <source>
        <dbReference type="ARBA" id="ARBA00022618"/>
    </source>
</evidence>
<feature type="transmembrane region" description="Helical" evidence="13">
    <location>
        <begin position="20"/>
        <end position="41"/>
    </location>
</feature>
<evidence type="ECO:0000313" key="16">
    <source>
        <dbReference type="EMBL" id="BBO70269.1"/>
    </source>
</evidence>
<evidence type="ECO:0000256" key="4">
    <source>
        <dbReference type="ARBA" id="ARBA00021907"/>
    </source>
</evidence>
<dbReference type="InterPro" id="IPR040690">
    <property type="entry name" value="FtsX_ECD"/>
</dbReference>
<gene>
    <name evidence="16" type="primary">ftsX</name>
    <name evidence="16" type="ORF">DSCA_41990</name>
</gene>
<evidence type="ECO:0000256" key="5">
    <source>
        <dbReference type="ARBA" id="ARBA00022475"/>
    </source>
</evidence>
<dbReference type="EMBL" id="AP021874">
    <property type="protein sequence ID" value="BBO70269.1"/>
    <property type="molecule type" value="Genomic_DNA"/>
</dbReference>
<dbReference type="GO" id="GO:0005886">
    <property type="term" value="C:plasma membrane"/>
    <property type="evidence" value="ECO:0007669"/>
    <property type="project" value="UniProtKB-SubCell"/>
</dbReference>
<keyword evidence="11 12" id="KW-0131">Cell cycle</keyword>
<comment type="subcellular location">
    <subcellularLocation>
        <location evidence="1">Cell inner membrane</location>
        <topology evidence="1">Multi-pass membrane protein</topology>
    </subcellularLocation>
</comment>
<keyword evidence="8 13" id="KW-0812">Transmembrane</keyword>
<dbReference type="InterPro" id="IPR003838">
    <property type="entry name" value="ABC3_permease_C"/>
</dbReference>
<comment type="similarity">
    <text evidence="2 12">Belongs to the ABC-4 integral membrane protein family. FtsX subfamily.</text>
</comment>
<dbReference type="RefSeq" id="WP_155318230.1">
    <property type="nucleotide sequence ID" value="NZ_AP021874.1"/>
</dbReference>
<keyword evidence="17" id="KW-1185">Reference proteome</keyword>
<evidence type="ECO:0000256" key="3">
    <source>
        <dbReference type="ARBA" id="ARBA00011160"/>
    </source>
</evidence>
<dbReference type="GO" id="GO:0032153">
    <property type="term" value="C:cell division site"/>
    <property type="evidence" value="ECO:0007669"/>
    <property type="project" value="TreeGrafter"/>
</dbReference>
<dbReference type="InterPro" id="IPR058204">
    <property type="entry name" value="FtsX_firmicutes-type"/>
</dbReference>
<evidence type="ECO:0000313" key="17">
    <source>
        <dbReference type="Proteomes" id="UP000427906"/>
    </source>
</evidence>
<feature type="domain" description="ABC3 transporter permease C-terminal" evidence="14">
    <location>
        <begin position="174"/>
        <end position="291"/>
    </location>
</feature>
<dbReference type="AlphaFoldDB" id="A0A5K7YQU6"/>
<evidence type="ECO:0000256" key="6">
    <source>
        <dbReference type="ARBA" id="ARBA00022519"/>
    </source>
</evidence>
<dbReference type="PANTHER" id="PTHR47755">
    <property type="entry name" value="CELL DIVISION PROTEIN FTSX"/>
    <property type="match status" value="1"/>
</dbReference>
<dbReference type="NCBIfam" id="NF038347">
    <property type="entry name" value="FtsX_Gpos"/>
    <property type="match status" value="1"/>
</dbReference>
<feature type="transmembrane region" description="Helical" evidence="13">
    <location>
        <begin position="216"/>
        <end position="241"/>
    </location>
</feature>
<dbReference type="PIRSF" id="PIRSF003097">
    <property type="entry name" value="FtsX"/>
    <property type="match status" value="1"/>
</dbReference>
<evidence type="ECO:0000256" key="9">
    <source>
        <dbReference type="ARBA" id="ARBA00022989"/>
    </source>
</evidence>
<dbReference type="OrthoDB" id="9813411at2"/>
<feature type="transmembrane region" description="Helical" evidence="13">
    <location>
        <begin position="261"/>
        <end position="286"/>
    </location>
</feature>
<accession>A0A5K7YQU6</accession>
<evidence type="ECO:0000256" key="1">
    <source>
        <dbReference type="ARBA" id="ARBA00004429"/>
    </source>
</evidence>
<keyword evidence="10 12" id="KW-0472">Membrane</keyword>